<dbReference type="InterPro" id="IPR036869">
    <property type="entry name" value="J_dom_sf"/>
</dbReference>
<feature type="domain" description="J" evidence="2">
    <location>
        <begin position="14"/>
        <end position="94"/>
    </location>
</feature>
<evidence type="ECO:0000259" key="2">
    <source>
        <dbReference type="PROSITE" id="PS50076"/>
    </source>
</evidence>
<accession>A0A1R2C6X1</accession>
<dbReference type="GO" id="GO:0005737">
    <property type="term" value="C:cytoplasm"/>
    <property type="evidence" value="ECO:0007669"/>
    <property type="project" value="TreeGrafter"/>
</dbReference>
<gene>
    <name evidence="3" type="ORF">SteCoe_14078</name>
</gene>
<evidence type="ECO:0000256" key="1">
    <source>
        <dbReference type="ARBA" id="ARBA00023186"/>
    </source>
</evidence>
<dbReference type="GO" id="GO:0051082">
    <property type="term" value="F:unfolded protein binding"/>
    <property type="evidence" value="ECO:0007669"/>
    <property type="project" value="TreeGrafter"/>
</dbReference>
<dbReference type="Gene3D" id="1.10.287.110">
    <property type="entry name" value="DnaJ domain"/>
    <property type="match status" value="1"/>
</dbReference>
<evidence type="ECO:0000313" key="4">
    <source>
        <dbReference type="Proteomes" id="UP000187209"/>
    </source>
</evidence>
<proteinExistence type="predicted"/>
<dbReference type="PANTHER" id="PTHR43096">
    <property type="entry name" value="DNAJ HOMOLOG 1, MITOCHONDRIAL-RELATED"/>
    <property type="match status" value="1"/>
</dbReference>
<dbReference type="SMART" id="SM00271">
    <property type="entry name" value="DnaJ"/>
    <property type="match status" value="1"/>
</dbReference>
<comment type="caution">
    <text evidence="3">The sequence shown here is derived from an EMBL/GenBank/DDBJ whole genome shotgun (WGS) entry which is preliminary data.</text>
</comment>
<dbReference type="EMBL" id="MPUH01000259">
    <property type="protein sequence ID" value="OMJ84756.1"/>
    <property type="molecule type" value="Genomic_DNA"/>
</dbReference>
<evidence type="ECO:0000313" key="3">
    <source>
        <dbReference type="EMBL" id="OMJ84756.1"/>
    </source>
</evidence>
<protein>
    <recommendedName>
        <fullName evidence="2">J domain-containing protein</fullName>
    </recommendedName>
</protein>
<dbReference type="Pfam" id="PF00226">
    <property type="entry name" value="DnaJ"/>
    <property type="match status" value="1"/>
</dbReference>
<dbReference type="PRINTS" id="PR00625">
    <property type="entry name" value="JDOMAIN"/>
</dbReference>
<dbReference type="PROSITE" id="PS50076">
    <property type="entry name" value="DNAJ_2"/>
    <property type="match status" value="1"/>
</dbReference>
<dbReference type="OrthoDB" id="10250354at2759"/>
<dbReference type="Proteomes" id="UP000187209">
    <property type="component" value="Unassembled WGS sequence"/>
</dbReference>
<dbReference type="GO" id="GO:0042026">
    <property type="term" value="P:protein refolding"/>
    <property type="evidence" value="ECO:0007669"/>
    <property type="project" value="TreeGrafter"/>
</dbReference>
<name>A0A1R2C6X1_9CILI</name>
<dbReference type="SUPFAM" id="SSF46565">
    <property type="entry name" value="Chaperone J-domain"/>
    <property type="match status" value="1"/>
</dbReference>
<keyword evidence="1" id="KW-0143">Chaperone</keyword>
<organism evidence="3 4">
    <name type="scientific">Stentor coeruleus</name>
    <dbReference type="NCBI Taxonomy" id="5963"/>
    <lineage>
        <taxon>Eukaryota</taxon>
        <taxon>Sar</taxon>
        <taxon>Alveolata</taxon>
        <taxon>Ciliophora</taxon>
        <taxon>Postciliodesmatophora</taxon>
        <taxon>Heterotrichea</taxon>
        <taxon>Heterotrichida</taxon>
        <taxon>Stentoridae</taxon>
        <taxon>Stentor</taxon>
    </lineage>
</organism>
<dbReference type="InterPro" id="IPR001623">
    <property type="entry name" value="DnaJ_domain"/>
</dbReference>
<dbReference type="PANTHER" id="PTHR43096:SF52">
    <property type="entry name" value="DNAJ HOMOLOG 1, MITOCHONDRIAL-RELATED"/>
    <property type="match status" value="1"/>
</dbReference>
<keyword evidence="4" id="KW-1185">Reference proteome</keyword>
<dbReference type="CDD" id="cd06257">
    <property type="entry name" value="DnaJ"/>
    <property type="match status" value="1"/>
</dbReference>
<reference evidence="3 4" key="1">
    <citation type="submission" date="2016-11" db="EMBL/GenBank/DDBJ databases">
        <title>The macronuclear genome of Stentor coeruleus: a giant cell with tiny introns.</title>
        <authorList>
            <person name="Slabodnick M."/>
            <person name="Ruby J.G."/>
            <person name="Reiff S.B."/>
            <person name="Swart E.C."/>
            <person name="Gosai S."/>
            <person name="Prabakaran S."/>
            <person name="Witkowska E."/>
            <person name="Larue G.E."/>
            <person name="Fisher S."/>
            <person name="Freeman R.M."/>
            <person name="Gunawardena J."/>
            <person name="Chu W."/>
            <person name="Stover N.A."/>
            <person name="Gregory B.D."/>
            <person name="Nowacki M."/>
            <person name="Derisi J."/>
            <person name="Roy S.W."/>
            <person name="Marshall W.F."/>
            <person name="Sood P."/>
        </authorList>
    </citation>
    <scope>NUCLEOTIDE SEQUENCE [LARGE SCALE GENOMIC DNA]</scope>
    <source>
        <strain evidence="3">WM001</strain>
    </source>
</reference>
<dbReference type="AlphaFoldDB" id="A0A1R2C6X1"/>
<sequence>MLRLPFRKFAVILNPFTVLGLKDNSNLEEAKAAYKKLVMKYHPDVSKSEDTGEKFREVTEAYSMVKKRIESRENSAIPKEDGFVSKRPKYDGKVGSVLRDDKIREYINFRPLDIVLPHKDRLGLEYKPFFNDQDSTHPKAGTITMILICCLVAGGYSYSFMNLVQKDEDINRLLYEKLKRKYKDKEWDKTKLHPALQVVQNDPEYKEYVKKYKYNQAAAKFMAFNISPAVIDRFNAEDYEQNERSREFAKIES</sequence>